<organism evidence="6 7">
    <name type="scientific">Polaribacter glomeratus</name>
    <dbReference type="NCBI Taxonomy" id="102"/>
    <lineage>
        <taxon>Bacteria</taxon>
        <taxon>Pseudomonadati</taxon>
        <taxon>Bacteroidota</taxon>
        <taxon>Flavobacteriia</taxon>
        <taxon>Flavobacteriales</taxon>
        <taxon>Flavobacteriaceae</taxon>
    </lineage>
</organism>
<feature type="transmembrane region" description="Helical" evidence="5">
    <location>
        <begin position="100"/>
        <end position="124"/>
    </location>
</feature>
<feature type="transmembrane region" description="Helical" evidence="5">
    <location>
        <begin position="28"/>
        <end position="47"/>
    </location>
</feature>
<protein>
    <submittedName>
        <fullName evidence="6">Colicin V production protein</fullName>
    </submittedName>
</protein>
<name>A0A2S7WH71_9FLAO</name>
<keyword evidence="4 5" id="KW-0472">Membrane</keyword>
<dbReference type="AlphaFoldDB" id="A0A2S7WH71"/>
<dbReference type="InterPro" id="IPR003825">
    <property type="entry name" value="Colicin-V_CvpA"/>
</dbReference>
<evidence type="ECO:0000313" key="6">
    <source>
        <dbReference type="EMBL" id="PQJ76641.1"/>
    </source>
</evidence>
<proteinExistence type="predicted"/>
<dbReference type="EMBL" id="MSCM01000002">
    <property type="protein sequence ID" value="PQJ76641.1"/>
    <property type="molecule type" value="Genomic_DNA"/>
</dbReference>
<evidence type="ECO:0000256" key="4">
    <source>
        <dbReference type="ARBA" id="ARBA00023136"/>
    </source>
</evidence>
<gene>
    <name evidence="6" type="ORF">BTO16_12175</name>
</gene>
<keyword evidence="3 5" id="KW-1133">Transmembrane helix</keyword>
<keyword evidence="2 5" id="KW-0812">Transmembrane</keyword>
<dbReference type="PANTHER" id="PTHR37306:SF1">
    <property type="entry name" value="COLICIN V PRODUCTION PROTEIN"/>
    <property type="match status" value="1"/>
</dbReference>
<evidence type="ECO:0000256" key="5">
    <source>
        <dbReference type="SAM" id="Phobius"/>
    </source>
</evidence>
<evidence type="ECO:0000256" key="3">
    <source>
        <dbReference type="ARBA" id="ARBA00022989"/>
    </source>
</evidence>
<evidence type="ECO:0000256" key="1">
    <source>
        <dbReference type="ARBA" id="ARBA00004141"/>
    </source>
</evidence>
<feature type="transmembrane region" description="Helical" evidence="5">
    <location>
        <begin position="67"/>
        <end position="88"/>
    </location>
</feature>
<sequence length="173" mass="18921">MNIFDIIIGALLLFAFVRGIMKGFFAEVASLVAIIAGVFVAIHYAHHLEVYLLNSSYLNWSDETNRIVAFAVTFLTVVLVVIVIGKILTKIADITALGMLNKLLGGVFGALKITLILSVIFTFFGSINSTIPFVKQETLDASILYNPVKKIAPALFPSIIKEGKDGKKELKFN</sequence>
<evidence type="ECO:0000313" key="7">
    <source>
        <dbReference type="Proteomes" id="UP000239068"/>
    </source>
</evidence>
<dbReference type="GO" id="GO:0009403">
    <property type="term" value="P:toxin biosynthetic process"/>
    <property type="evidence" value="ECO:0007669"/>
    <property type="project" value="InterPro"/>
</dbReference>
<reference evidence="6 7" key="1">
    <citation type="submission" date="2016-12" db="EMBL/GenBank/DDBJ databases">
        <title>Trade-off between light-utilization and light-protection in marine flavobacteria.</title>
        <authorList>
            <person name="Kumagai Y."/>
            <person name="Yoshizawa S."/>
            <person name="Kogure K."/>
            <person name="Iwasaki W."/>
        </authorList>
    </citation>
    <scope>NUCLEOTIDE SEQUENCE [LARGE SCALE GENOMIC DNA]</scope>
    <source>
        <strain evidence="6 7">ATCC 43844</strain>
    </source>
</reference>
<dbReference type="RefSeq" id="WP_105021956.1">
    <property type="nucleotide sequence ID" value="NZ_MSCM01000002.1"/>
</dbReference>
<dbReference type="OrthoDB" id="9799585at2"/>
<accession>A0A2S7WH71</accession>
<dbReference type="Proteomes" id="UP000239068">
    <property type="component" value="Unassembled WGS sequence"/>
</dbReference>
<keyword evidence="7" id="KW-1185">Reference proteome</keyword>
<dbReference type="GO" id="GO:0016020">
    <property type="term" value="C:membrane"/>
    <property type="evidence" value="ECO:0007669"/>
    <property type="project" value="UniProtKB-SubCell"/>
</dbReference>
<evidence type="ECO:0000256" key="2">
    <source>
        <dbReference type="ARBA" id="ARBA00022692"/>
    </source>
</evidence>
<feature type="transmembrane region" description="Helical" evidence="5">
    <location>
        <begin position="6"/>
        <end position="21"/>
    </location>
</feature>
<comment type="subcellular location">
    <subcellularLocation>
        <location evidence="1">Membrane</location>
        <topology evidence="1">Multi-pass membrane protein</topology>
    </subcellularLocation>
</comment>
<dbReference type="Pfam" id="PF02674">
    <property type="entry name" value="Colicin_V"/>
    <property type="match status" value="1"/>
</dbReference>
<dbReference type="PANTHER" id="PTHR37306">
    <property type="entry name" value="COLICIN V PRODUCTION PROTEIN"/>
    <property type="match status" value="1"/>
</dbReference>
<comment type="caution">
    <text evidence="6">The sequence shown here is derived from an EMBL/GenBank/DDBJ whole genome shotgun (WGS) entry which is preliminary data.</text>
</comment>